<feature type="compositionally biased region" description="Basic residues" evidence="1">
    <location>
        <begin position="1"/>
        <end position="12"/>
    </location>
</feature>
<feature type="region of interest" description="Disordered" evidence="1">
    <location>
        <begin position="237"/>
        <end position="280"/>
    </location>
</feature>
<accession>A0AAV6UES1</accession>
<feature type="compositionally biased region" description="Polar residues" evidence="1">
    <location>
        <begin position="239"/>
        <end position="248"/>
    </location>
</feature>
<comment type="caution">
    <text evidence="2">The sequence shown here is derived from an EMBL/GenBank/DDBJ whole genome shotgun (WGS) entry which is preliminary data.</text>
</comment>
<dbReference type="EMBL" id="JAFNEN010000473">
    <property type="protein sequence ID" value="KAG8182244.1"/>
    <property type="molecule type" value="Genomic_DNA"/>
</dbReference>
<evidence type="ECO:0000313" key="2">
    <source>
        <dbReference type="EMBL" id="KAG8182244.1"/>
    </source>
</evidence>
<gene>
    <name evidence="2" type="ORF">JTE90_024177</name>
</gene>
<keyword evidence="3" id="KW-1185">Reference proteome</keyword>
<name>A0AAV6UES1_9ARAC</name>
<dbReference type="Proteomes" id="UP000827092">
    <property type="component" value="Unassembled WGS sequence"/>
</dbReference>
<evidence type="ECO:0000256" key="1">
    <source>
        <dbReference type="SAM" id="MobiDB-lite"/>
    </source>
</evidence>
<sequence>MRFRPTARRRGPKLSSRSIPNLTTEEYARARNILFRCLQNESKRKRKFTRNQYTSPVEKESTASSKKIKLEVIDRNKEVPLGVEDHVSLRNECIKVEKRDKNWYKDFKVTFDSFPKEIQDSVEKGQQPSKLSIHDMMRTVVTHICNIDETPGRKKPSDYFCQNLCKFPNVFHDRFGDQVIGDGLTTLMKKLENCPDNRKRARSSIEECYPDAKKKERKTTRSSCGCVEWKPLDLPSGESDLSSGQEVQTVPKATKRRRSRCTQSQRKQQLKNARRKYSERNSEVIRAAVQRYQQANPEVNRTSVQRYQKNKPEVHRLAQHRYENNNPDKRVERKTLQWKVKALSSFAYKPEVDYEADNMIVMGTMSHMCSHCNALKGADESPGSVVVLERGTYLLFYLYESLSKAWQKS</sequence>
<proteinExistence type="predicted"/>
<dbReference type="AlphaFoldDB" id="A0AAV6UES1"/>
<evidence type="ECO:0000313" key="3">
    <source>
        <dbReference type="Proteomes" id="UP000827092"/>
    </source>
</evidence>
<feature type="region of interest" description="Disordered" evidence="1">
    <location>
        <begin position="1"/>
        <end position="20"/>
    </location>
</feature>
<organism evidence="2 3">
    <name type="scientific">Oedothorax gibbosus</name>
    <dbReference type="NCBI Taxonomy" id="931172"/>
    <lineage>
        <taxon>Eukaryota</taxon>
        <taxon>Metazoa</taxon>
        <taxon>Ecdysozoa</taxon>
        <taxon>Arthropoda</taxon>
        <taxon>Chelicerata</taxon>
        <taxon>Arachnida</taxon>
        <taxon>Araneae</taxon>
        <taxon>Araneomorphae</taxon>
        <taxon>Entelegynae</taxon>
        <taxon>Araneoidea</taxon>
        <taxon>Linyphiidae</taxon>
        <taxon>Erigoninae</taxon>
        <taxon>Oedothorax</taxon>
    </lineage>
</organism>
<protein>
    <submittedName>
        <fullName evidence="2">Uncharacterized protein</fullName>
    </submittedName>
</protein>
<reference evidence="2 3" key="1">
    <citation type="journal article" date="2022" name="Nat. Ecol. Evol.">
        <title>A masculinizing supergene underlies an exaggerated male reproductive morph in a spider.</title>
        <authorList>
            <person name="Hendrickx F."/>
            <person name="De Corte Z."/>
            <person name="Sonet G."/>
            <person name="Van Belleghem S.M."/>
            <person name="Kostlbacher S."/>
            <person name="Vangestel C."/>
        </authorList>
    </citation>
    <scope>NUCLEOTIDE SEQUENCE [LARGE SCALE GENOMIC DNA]</scope>
    <source>
        <strain evidence="2">W744_W776</strain>
    </source>
</reference>